<dbReference type="PROSITE" id="PS50977">
    <property type="entry name" value="HTH_TETR_2"/>
    <property type="match status" value="1"/>
</dbReference>
<organism evidence="4 5">
    <name type="scientific">Georgenia soli</name>
    <dbReference type="NCBI Taxonomy" id="638953"/>
    <lineage>
        <taxon>Bacteria</taxon>
        <taxon>Bacillati</taxon>
        <taxon>Actinomycetota</taxon>
        <taxon>Actinomycetes</taxon>
        <taxon>Micrococcales</taxon>
        <taxon>Bogoriellaceae</taxon>
        <taxon>Georgenia</taxon>
    </lineage>
</organism>
<evidence type="ECO:0000313" key="5">
    <source>
        <dbReference type="Proteomes" id="UP000222106"/>
    </source>
</evidence>
<name>A0A2A9ER07_9MICO</name>
<evidence type="ECO:0000256" key="1">
    <source>
        <dbReference type="ARBA" id="ARBA00023125"/>
    </source>
</evidence>
<dbReference type="SUPFAM" id="SSF46689">
    <property type="entry name" value="Homeodomain-like"/>
    <property type="match status" value="1"/>
</dbReference>
<dbReference type="InterPro" id="IPR001647">
    <property type="entry name" value="HTH_TetR"/>
</dbReference>
<dbReference type="AlphaFoldDB" id="A0A2A9ER07"/>
<proteinExistence type="predicted"/>
<dbReference type="EMBL" id="PDJI01000004">
    <property type="protein sequence ID" value="PFG40685.1"/>
    <property type="molecule type" value="Genomic_DNA"/>
</dbReference>
<evidence type="ECO:0000256" key="2">
    <source>
        <dbReference type="PROSITE-ProRule" id="PRU00335"/>
    </source>
</evidence>
<accession>A0A2A9ER07</accession>
<keyword evidence="5" id="KW-1185">Reference proteome</keyword>
<dbReference type="GO" id="GO:0003677">
    <property type="term" value="F:DNA binding"/>
    <property type="evidence" value="ECO:0007669"/>
    <property type="project" value="UniProtKB-UniRule"/>
</dbReference>
<protein>
    <submittedName>
        <fullName evidence="4">TetR family transcriptional regulator</fullName>
    </submittedName>
</protein>
<feature type="domain" description="HTH tetR-type" evidence="3">
    <location>
        <begin position="6"/>
        <end position="66"/>
    </location>
</feature>
<evidence type="ECO:0000259" key="3">
    <source>
        <dbReference type="PROSITE" id="PS50977"/>
    </source>
</evidence>
<comment type="caution">
    <text evidence="4">The sequence shown here is derived from an EMBL/GenBank/DDBJ whole genome shotgun (WGS) entry which is preliminary data.</text>
</comment>
<dbReference type="Proteomes" id="UP000222106">
    <property type="component" value="Unassembled WGS sequence"/>
</dbReference>
<dbReference type="Gene3D" id="1.10.357.10">
    <property type="entry name" value="Tetracycline Repressor, domain 2"/>
    <property type="match status" value="1"/>
</dbReference>
<dbReference type="InterPro" id="IPR009057">
    <property type="entry name" value="Homeodomain-like_sf"/>
</dbReference>
<gene>
    <name evidence="4" type="ORF">ATJ97_3217</name>
</gene>
<keyword evidence="1 2" id="KW-0238">DNA-binding</keyword>
<evidence type="ECO:0000313" key="4">
    <source>
        <dbReference type="EMBL" id="PFG40685.1"/>
    </source>
</evidence>
<reference evidence="4 5" key="1">
    <citation type="submission" date="2017-10" db="EMBL/GenBank/DDBJ databases">
        <title>Sequencing the genomes of 1000 actinobacteria strains.</title>
        <authorList>
            <person name="Klenk H.-P."/>
        </authorList>
    </citation>
    <scope>NUCLEOTIDE SEQUENCE [LARGE SCALE GENOMIC DNA]</scope>
    <source>
        <strain evidence="4 5">DSM 21838</strain>
    </source>
</reference>
<sequence>MDPRTRRTRAALGRAMAQLVVEAPLAQVSVAGLCRAAGVHRTTFYKHFRTVTELAGAVLGELFDRIDELEAGGDSTVWLEGLLAHAAGQRPAYAALIGPDGDPTLSRAVTDRLIEAAGRTLLPLQNDGTVLGTETATVARVMGFAAYGALEAVLLGADPQVTARACVGGLPVPWYEALVVA</sequence>
<feature type="DNA-binding region" description="H-T-H motif" evidence="2">
    <location>
        <begin position="29"/>
        <end position="48"/>
    </location>
</feature>